<feature type="domain" description="Heterokaryon incompatibility" evidence="1">
    <location>
        <begin position="92"/>
        <end position="206"/>
    </location>
</feature>
<dbReference type="InterPro" id="IPR010730">
    <property type="entry name" value="HET"/>
</dbReference>
<proteinExistence type="predicted"/>
<evidence type="ECO:0000313" key="3">
    <source>
        <dbReference type="Proteomes" id="UP001199106"/>
    </source>
</evidence>
<dbReference type="PANTHER" id="PTHR24148:SF64">
    <property type="entry name" value="HETEROKARYON INCOMPATIBILITY DOMAIN-CONTAINING PROTEIN"/>
    <property type="match status" value="1"/>
</dbReference>
<dbReference type="PANTHER" id="PTHR24148">
    <property type="entry name" value="ANKYRIN REPEAT DOMAIN-CONTAINING PROTEIN 39 HOMOLOG-RELATED"/>
    <property type="match status" value="1"/>
</dbReference>
<protein>
    <recommendedName>
        <fullName evidence="1">Heterokaryon incompatibility domain-containing protein</fullName>
    </recommendedName>
</protein>
<gene>
    <name evidence="2" type="ORF">G6011_11816</name>
</gene>
<keyword evidence="3" id="KW-1185">Reference proteome</keyword>
<reference evidence="2" key="1">
    <citation type="submission" date="2021-07" db="EMBL/GenBank/DDBJ databases">
        <title>Genome Resource of American Ginseng Black Spot Pathogen Alternaria panax.</title>
        <authorList>
            <person name="Qiu C."/>
            <person name="Wang W."/>
            <person name="Liu Z."/>
        </authorList>
    </citation>
    <scope>NUCLEOTIDE SEQUENCE</scope>
    <source>
        <strain evidence="2">BNCC115425</strain>
    </source>
</reference>
<dbReference type="AlphaFoldDB" id="A0AAD4F8G1"/>
<comment type="caution">
    <text evidence="2">The sequence shown here is derived from an EMBL/GenBank/DDBJ whole genome shotgun (WGS) entry which is preliminary data.</text>
</comment>
<dbReference type="EMBL" id="JAANER010000013">
    <property type="protein sequence ID" value="KAG9184986.1"/>
    <property type="molecule type" value="Genomic_DNA"/>
</dbReference>
<name>A0AAD4F8G1_9PLEO</name>
<evidence type="ECO:0000259" key="1">
    <source>
        <dbReference type="Pfam" id="PF06985"/>
    </source>
</evidence>
<dbReference type="InterPro" id="IPR052895">
    <property type="entry name" value="HetReg/Transcr_Mod"/>
</dbReference>
<dbReference type="Pfam" id="PF06985">
    <property type="entry name" value="HET"/>
    <property type="match status" value="1"/>
</dbReference>
<dbReference type="Proteomes" id="UP001199106">
    <property type="component" value="Unassembled WGS sequence"/>
</dbReference>
<sequence>MANTQETQQMRRIVSIEIQESNSSWRAIGRTSEDFVTPGQDWAQWPTELLRTRRHWFEAFKGMPIPGVKGKPSRLLDVKTGEVVSPDEPVQYAAVSYVWRQWEGKLHEMLRRLKDAMEPTGLSLAWIDQKCIIQTSDIDKGAEIERMGQYYDEAAVTFVMVPEWSSTFIWELAGFVMNKAQATKARAEVEALENTMWMSRVWTGQEALLSRRTVFVGECEIKSAVELSIASRLDKVLGSACENVHATWNLTPAGVNTVRVKSENNTLGALNVNASVNATSFLRDEQILTNMAWARKSHKYLDEVWRTLRQRECSLKEDRVYGMLGLLNNAGKFAITPKIGFEEAVRRAADEGLVSSEILLAEVSSQEEGRSWCPQPGTESRIGYSARRIRGTDTEHKWIELTPEGLCKVQGVRIKIPERPEEFRGKTYNSLYCKNLEGGDRFSLSFDHNLPKGDTWRGKWLAVFDMGEGGLQSFRATLIQYENLKKGVLRKL</sequence>
<accession>A0AAD4F8G1</accession>
<evidence type="ECO:0000313" key="2">
    <source>
        <dbReference type="EMBL" id="KAG9184986.1"/>
    </source>
</evidence>
<organism evidence="2 3">
    <name type="scientific">Alternaria panax</name>
    <dbReference type="NCBI Taxonomy" id="48097"/>
    <lineage>
        <taxon>Eukaryota</taxon>
        <taxon>Fungi</taxon>
        <taxon>Dikarya</taxon>
        <taxon>Ascomycota</taxon>
        <taxon>Pezizomycotina</taxon>
        <taxon>Dothideomycetes</taxon>
        <taxon>Pleosporomycetidae</taxon>
        <taxon>Pleosporales</taxon>
        <taxon>Pleosporineae</taxon>
        <taxon>Pleosporaceae</taxon>
        <taxon>Alternaria</taxon>
        <taxon>Alternaria sect. Panax</taxon>
    </lineage>
</organism>